<evidence type="ECO:0000313" key="3">
    <source>
        <dbReference type="Proteomes" id="UP001362999"/>
    </source>
</evidence>
<protein>
    <submittedName>
        <fullName evidence="2">Uncharacterized protein</fullName>
    </submittedName>
</protein>
<name>A0AAV9Z8P6_9AGAR</name>
<reference evidence="2 3" key="1">
    <citation type="journal article" date="2024" name="J Genomics">
        <title>Draft genome sequencing and assembly of Favolaschia claudopus CIRM-BRFM 2984 isolated from oak limbs.</title>
        <authorList>
            <person name="Navarro D."/>
            <person name="Drula E."/>
            <person name="Chaduli D."/>
            <person name="Cazenave R."/>
            <person name="Ahrendt S."/>
            <person name="Wang J."/>
            <person name="Lipzen A."/>
            <person name="Daum C."/>
            <person name="Barry K."/>
            <person name="Grigoriev I.V."/>
            <person name="Favel A."/>
            <person name="Rosso M.N."/>
            <person name="Martin F."/>
        </authorList>
    </citation>
    <scope>NUCLEOTIDE SEQUENCE [LARGE SCALE GENOMIC DNA]</scope>
    <source>
        <strain evidence="2 3">CIRM-BRFM 2984</strain>
    </source>
</reference>
<evidence type="ECO:0000256" key="1">
    <source>
        <dbReference type="SAM" id="MobiDB-lite"/>
    </source>
</evidence>
<feature type="region of interest" description="Disordered" evidence="1">
    <location>
        <begin position="150"/>
        <end position="175"/>
    </location>
</feature>
<feature type="compositionally biased region" description="Acidic residues" evidence="1">
    <location>
        <begin position="155"/>
        <end position="167"/>
    </location>
</feature>
<proteinExistence type="predicted"/>
<dbReference type="AlphaFoldDB" id="A0AAV9Z8P6"/>
<comment type="caution">
    <text evidence="2">The sequence shown here is derived from an EMBL/GenBank/DDBJ whole genome shotgun (WGS) entry which is preliminary data.</text>
</comment>
<sequence length="175" mass="19214">MSLPTELYSSQYRSTTATDLFVGERLLTFEYPSHSMGFGSITYDRCCQFGSLVLRNTLVNAERIESEWADCGRSVGCGKEMDIGSRHDDLSVLVSDLLADKWRGAILVGGPLPSTSVDGNLSLNTRGGAETSTVDVGYLEEIDEDILPELVSVENSEDGSEDEDEEERAQFRSNL</sequence>
<evidence type="ECO:0000313" key="2">
    <source>
        <dbReference type="EMBL" id="KAK6974481.1"/>
    </source>
</evidence>
<dbReference type="Proteomes" id="UP001362999">
    <property type="component" value="Unassembled WGS sequence"/>
</dbReference>
<dbReference type="EMBL" id="JAWWNJ010000183">
    <property type="protein sequence ID" value="KAK6974481.1"/>
    <property type="molecule type" value="Genomic_DNA"/>
</dbReference>
<gene>
    <name evidence="2" type="ORF">R3P38DRAFT_3239329</name>
</gene>
<keyword evidence="3" id="KW-1185">Reference proteome</keyword>
<accession>A0AAV9Z8P6</accession>
<organism evidence="2 3">
    <name type="scientific">Favolaschia claudopus</name>
    <dbReference type="NCBI Taxonomy" id="2862362"/>
    <lineage>
        <taxon>Eukaryota</taxon>
        <taxon>Fungi</taxon>
        <taxon>Dikarya</taxon>
        <taxon>Basidiomycota</taxon>
        <taxon>Agaricomycotina</taxon>
        <taxon>Agaricomycetes</taxon>
        <taxon>Agaricomycetidae</taxon>
        <taxon>Agaricales</taxon>
        <taxon>Marasmiineae</taxon>
        <taxon>Mycenaceae</taxon>
        <taxon>Favolaschia</taxon>
    </lineage>
</organism>